<name>A0A7C9DCT5_OPUST</name>
<proteinExistence type="predicted"/>
<dbReference type="GO" id="GO:0005634">
    <property type="term" value="C:nucleus"/>
    <property type="evidence" value="ECO:0007669"/>
    <property type="project" value="UniProtKB-SubCell"/>
</dbReference>
<evidence type="ECO:0000259" key="8">
    <source>
        <dbReference type="PROSITE" id="PS51294"/>
    </source>
</evidence>
<keyword evidence="2" id="KW-0805">Transcription regulation</keyword>
<dbReference type="EMBL" id="GISG01099455">
    <property type="protein sequence ID" value="MBA4636305.1"/>
    <property type="molecule type" value="Transcribed_RNA"/>
</dbReference>
<dbReference type="CDD" id="cd00167">
    <property type="entry name" value="SANT"/>
    <property type="match status" value="1"/>
</dbReference>
<dbReference type="GO" id="GO:0003677">
    <property type="term" value="F:DNA binding"/>
    <property type="evidence" value="ECO:0007669"/>
    <property type="project" value="UniProtKB-KW"/>
</dbReference>
<protein>
    <submittedName>
        <fullName evidence="9">Uncharacterized protein</fullName>
    </submittedName>
</protein>
<keyword evidence="4" id="KW-0804">Transcription</keyword>
<dbReference type="PROSITE" id="PS50090">
    <property type="entry name" value="MYB_LIKE"/>
    <property type="match status" value="1"/>
</dbReference>
<feature type="domain" description="HTH myb-type" evidence="8">
    <location>
        <begin position="29"/>
        <end position="85"/>
    </location>
</feature>
<dbReference type="SUPFAM" id="SSF46689">
    <property type="entry name" value="Homeodomain-like"/>
    <property type="match status" value="1"/>
</dbReference>
<organism evidence="9">
    <name type="scientific">Opuntia streptacantha</name>
    <name type="common">Prickly pear cactus</name>
    <name type="synonym">Opuntia cardona</name>
    <dbReference type="NCBI Taxonomy" id="393608"/>
    <lineage>
        <taxon>Eukaryota</taxon>
        <taxon>Viridiplantae</taxon>
        <taxon>Streptophyta</taxon>
        <taxon>Embryophyta</taxon>
        <taxon>Tracheophyta</taxon>
        <taxon>Spermatophyta</taxon>
        <taxon>Magnoliopsida</taxon>
        <taxon>eudicotyledons</taxon>
        <taxon>Gunneridae</taxon>
        <taxon>Pentapetalae</taxon>
        <taxon>Caryophyllales</taxon>
        <taxon>Cactineae</taxon>
        <taxon>Cactaceae</taxon>
        <taxon>Opuntioideae</taxon>
        <taxon>Opuntia</taxon>
    </lineage>
</organism>
<keyword evidence="5" id="KW-0539">Nucleus</keyword>
<accession>A0A7C9DCT5</accession>
<evidence type="ECO:0000256" key="5">
    <source>
        <dbReference type="ARBA" id="ARBA00023242"/>
    </source>
</evidence>
<dbReference type="AlphaFoldDB" id="A0A7C9DCT5"/>
<keyword evidence="3" id="KW-0238">DNA-binding</keyword>
<feature type="region of interest" description="Disordered" evidence="6">
    <location>
        <begin position="1"/>
        <end position="36"/>
    </location>
</feature>
<dbReference type="Gene3D" id="1.10.10.60">
    <property type="entry name" value="Homeodomain-like"/>
    <property type="match status" value="1"/>
</dbReference>
<feature type="compositionally biased region" description="Basic and acidic residues" evidence="6">
    <location>
        <begin position="27"/>
        <end position="36"/>
    </location>
</feature>
<evidence type="ECO:0000256" key="4">
    <source>
        <dbReference type="ARBA" id="ARBA00023163"/>
    </source>
</evidence>
<feature type="domain" description="Myb-like" evidence="7">
    <location>
        <begin position="29"/>
        <end position="81"/>
    </location>
</feature>
<dbReference type="Pfam" id="PF00249">
    <property type="entry name" value="Myb_DNA-binding"/>
    <property type="match status" value="1"/>
</dbReference>
<sequence>MEELGEADRENFDKPTSSTPPSGGKQVGREPKKGAKWTDDEHRLFLIGLKKYRKGDWRSISRYIVTTRCPSQVASHAQKFFNRLKGGPKAQKRSSIHDITNVDSDSLADLFRRGLIDASNVDDDSLADLIRQGLVTPGSTSTAAQPAVAGTMHPSHNISPDHALGRLHLDAHTTSTYISMDLGHGADISPNHGWGSLQVSPDMSPHHPWTSLQASPDTYPNHVLGDQQNTAGANTLQPTSYVSSNHVLVNQQNPNASTSQPASYISSDEMLAILQSNPTIDPRFHLPQHFDYYKQL</sequence>
<evidence type="ECO:0000256" key="6">
    <source>
        <dbReference type="SAM" id="MobiDB-lite"/>
    </source>
</evidence>
<evidence type="ECO:0000313" key="9">
    <source>
        <dbReference type="EMBL" id="MBA4636305.1"/>
    </source>
</evidence>
<evidence type="ECO:0000256" key="3">
    <source>
        <dbReference type="ARBA" id="ARBA00023125"/>
    </source>
</evidence>
<evidence type="ECO:0000256" key="1">
    <source>
        <dbReference type="ARBA" id="ARBA00004123"/>
    </source>
</evidence>
<dbReference type="InterPro" id="IPR017930">
    <property type="entry name" value="Myb_dom"/>
</dbReference>
<dbReference type="InterPro" id="IPR006447">
    <property type="entry name" value="Myb_dom_plants"/>
</dbReference>
<dbReference type="SMART" id="SM00717">
    <property type="entry name" value="SANT"/>
    <property type="match status" value="1"/>
</dbReference>
<dbReference type="NCBIfam" id="TIGR01557">
    <property type="entry name" value="myb_SHAQKYF"/>
    <property type="match status" value="1"/>
</dbReference>
<evidence type="ECO:0000256" key="2">
    <source>
        <dbReference type="ARBA" id="ARBA00023015"/>
    </source>
</evidence>
<evidence type="ECO:0000259" key="7">
    <source>
        <dbReference type="PROSITE" id="PS50090"/>
    </source>
</evidence>
<reference evidence="9" key="1">
    <citation type="journal article" date="2013" name="J. Plant Res.">
        <title>Effect of fungi and light on seed germination of three Opuntia species from semiarid lands of central Mexico.</title>
        <authorList>
            <person name="Delgado-Sanchez P."/>
            <person name="Jimenez-Bremont J.F."/>
            <person name="Guerrero-Gonzalez Mde L."/>
            <person name="Flores J."/>
        </authorList>
    </citation>
    <scope>NUCLEOTIDE SEQUENCE</scope>
    <source>
        <tissue evidence="9">Cladode</tissue>
    </source>
</reference>
<dbReference type="PROSITE" id="PS51294">
    <property type="entry name" value="HTH_MYB"/>
    <property type="match status" value="1"/>
</dbReference>
<dbReference type="FunFam" id="1.10.10.60:FF:000009">
    <property type="entry name" value="transcription factor MYB1R1"/>
    <property type="match status" value="1"/>
</dbReference>
<dbReference type="PANTHER" id="PTHR44042:SF69">
    <property type="entry name" value="TRANSCRIPTION FACTOR MYB-RELATED FAMILY"/>
    <property type="match status" value="1"/>
</dbReference>
<dbReference type="PANTHER" id="PTHR44042">
    <property type="entry name" value="DUPLICATED HOMEODOMAIN-LIKE SUPERFAMILY PROTEIN-RELATED"/>
    <property type="match status" value="1"/>
</dbReference>
<reference evidence="9" key="2">
    <citation type="submission" date="2020-07" db="EMBL/GenBank/DDBJ databases">
        <authorList>
            <person name="Vera ALvarez R."/>
            <person name="Arias-Moreno D.M."/>
            <person name="Jimenez-Jacinto V."/>
            <person name="Jimenez-Bremont J.F."/>
            <person name="Swaminathan K."/>
            <person name="Moose S.P."/>
            <person name="Guerrero-Gonzalez M.L."/>
            <person name="Marino-Ramirez L."/>
            <person name="Landsman D."/>
            <person name="Rodriguez-Kessler M."/>
            <person name="Delgado-Sanchez P."/>
        </authorList>
    </citation>
    <scope>NUCLEOTIDE SEQUENCE</scope>
    <source>
        <tissue evidence="9">Cladode</tissue>
    </source>
</reference>
<feature type="compositionally biased region" description="Basic and acidic residues" evidence="6">
    <location>
        <begin position="1"/>
        <end position="13"/>
    </location>
</feature>
<dbReference type="InterPro" id="IPR009057">
    <property type="entry name" value="Homeodomain-like_sf"/>
</dbReference>
<comment type="subcellular location">
    <subcellularLocation>
        <location evidence="1">Nucleus</location>
    </subcellularLocation>
</comment>
<dbReference type="InterPro" id="IPR001005">
    <property type="entry name" value="SANT/Myb"/>
</dbReference>